<dbReference type="Proteomes" id="UP000663844">
    <property type="component" value="Unassembled WGS sequence"/>
</dbReference>
<comment type="caution">
    <text evidence="1">The sequence shown here is derived from an EMBL/GenBank/DDBJ whole genome shotgun (WGS) entry which is preliminary data.</text>
</comment>
<gene>
    <name evidence="1" type="ORF">OXD698_LOCUS28145</name>
    <name evidence="2" type="ORF">OXD698_LOCUS42600</name>
</gene>
<organism evidence="1 3">
    <name type="scientific">Adineta steineri</name>
    <dbReference type="NCBI Taxonomy" id="433720"/>
    <lineage>
        <taxon>Eukaryota</taxon>
        <taxon>Metazoa</taxon>
        <taxon>Spiralia</taxon>
        <taxon>Gnathifera</taxon>
        <taxon>Rotifera</taxon>
        <taxon>Eurotatoria</taxon>
        <taxon>Bdelloidea</taxon>
        <taxon>Adinetida</taxon>
        <taxon>Adinetidae</taxon>
        <taxon>Adineta</taxon>
    </lineage>
</organism>
<feature type="non-terminal residue" evidence="1">
    <location>
        <position position="1"/>
    </location>
</feature>
<evidence type="ECO:0000313" key="1">
    <source>
        <dbReference type="EMBL" id="CAF3976749.1"/>
    </source>
</evidence>
<sequence length="52" mass="5573">MDSRFINVVLLGSAFMVLFTAFQATGMISQSVLEGVKNETVNGTSFHGSGYI</sequence>
<evidence type="ECO:0000313" key="3">
    <source>
        <dbReference type="Proteomes" id="UP000663844"/>
    </source>
</evidence>
<dbReference type="EMBL" id="CAJOAZ010002994">
    <property type="protein sequence ID" value="CAF3976749.1"/>
    <property type="molecule type" value="Genomic_DNA"/>
</dbReference>
<dbReference type="EMBL" id="CAJOAZ010011297">
    <property type="protein sequence ID" value="CAF4234835.1"/>
    <property type="molecule type" value="Genomic_DNA"/>
</dbReference>
<protein>
    <submittedName>
        <fullName evidence="1">Uncharacterized protein</fullName>
    </submittedName>
</protein>
<accession>A0A819MBL5</accession>
<evidence type="ECO:0000313" key="2">
    <source>
        <dbReference type="EMBL" id="CAF4234835.1"/>
    </source>
</evidence>
<dbReference type="AlphaFoldDB" id="A0A819MBL5"/>
<proteinExistence type="predicted"/>
<name>A0A819MBL5_9BILA</name>
<feature type="non-terminal residue" evidence="1">
    <location>
        <position position="52"/>
    </location>
</feature>
<reference evidence="1" key="1">
    <citation type="submission" date="2021-02" db="EMBL/GenBank/DDBJ databases">
        <authorList>
            <person name="Nowell W R."/>
        </authorList>
    </citation>
    <scope>NUCLEOTIDE SEQUENCE</scope>
</reference>